<dbReference type="RefSeq" id="WP_155311639.1">
    <property type="nucleotide sequence ID" value="NZ_AP021876.1"/>
</dbReference>
<gene>
    <name evidence="2" type="ORF">DSCO28_46690</name>
</gene>
<dbReference type="EMBL" id="AP021876">
    <property type="protein sequence ID" value="BBO84103.1"/>
    <property type="molecule type" value="Genomic_DNA"/>
</dbReference>
<name>A0A5K7ZV36_9BACT</name>
<dbReference type="Proteomes" id="UP000425960">
    <property type="component" value="Chromosome"/>
</dbReference>
<accession>A0A5K7ZV36</accession>
<dbReference type="InterPro" id="IPR014925">
    <property type="entry name" value="CGGC_dom"/>
</dbReference>
<feature type="domain" description="CGGC" evidence="1">
    <location>
        <begin position="3"/>
        <end position="111"/>
    </location>
</feature>
<reference evidence="2 3" key="1">
    <citation type="submission" date="2019-11" db="EMBL/GenBank/DDBJ databases">
        <title>Comparative genomics of hydrocarbon-degrading Desulfosarcina strains.</title>
        <authorList>
            <person name="Watanabe M."/>
            <person name="Kojima H."/>
            <person name="Fukui M."/>
        </authorList>
    </citation>
    <scope>NUCLEOTIDE SEQUENCE [LARGE SCALE GENOMIC DNA]</scope>
    <source>
        <strain evidence="2 3">28bB2T</strain>
    </source>
</reference>
<evidence type="ECO:0000313" key="2">
    <source>
        <dbReference type="EMBL" id="BBO84103.1"/>
    </source>
</evidence>
<dbReference type="KEGG" id="dov:DSCO28_46690"/>
<evidence type="ECO:0000259" key="1">
    <source>
        <dbReference type="SMART" id="SM01078"/>
    </source>
</evidence>
<organism evidence="2 3">
    <name type="scientific">Desulfosarcina ovata subsp. sediminis</name>
    <dbReference type="NCBI Taxonomy" id="885957"/>
    <lineage>
        <taxon>Bacteria</taxon>
        <taxon>Pseudomonadati</taxon>
        <taxon>Thermodesulfobacteriota</taxon>
        <taxon>Desulfobacteria</taxon>
        <taxon>Desulfobacterales</taxon>
        <taxon>Desulfosarcinaceae</taxon>
        <taxon>Desulfosarcina</taxon>
    </lineage>
</organism>
<dbReference type="AlphaFoldDB" id="A0A5K7ZV36"/>
<sequence>MEKILIIGCKRAMDDVCIGCSRCMVGFNRREGEFERYGQDAELTGLLNCGDCPGATIVTRMAQVNLWNKPMNEAPTKVHVAPCITDHCPYKETLINKIKAKAGVEVIEGAHPYKPSDIFTPT</sequence>
<evidence type="ECO:0000313" key="3">
    <source>
        <dbReference type="Proteomes" id="UP000425960"/>
    </source>
</evidence>
<proteinExistence type="predicted"/>
<dbReference type="Pfam" id="PF08821">
    <property type="entry name" value="CGGC"/>
    <property type="match status" value="1"/>
</dbReference>
<dbReference type="SMART" id="SM01078">
    <property type="entry name" value="CGGC"/>
    <property type="match status" value="1"/>
</dbReference>
<protein>
    <submittedName>
        <fullName evidence="2">CGGC domain-containing protein</fullName>
    </submittedName>
</protein>